<comment type="caution">
    <text evidence="2">The sequence shown here is derived from an EMBL/GenBank/DDBJ whole genome shotgun (WGS) entry which is preliminary data.</text>
</comment>
<name>X0VZN3_9ZZZZ</name>
<protein>
    <recommendedName>
        <fullName evidence="1">Carbohydrate kinase PfkB domain-containing protein</fullName>
    </recommendedName>
</protein>
<dbReference type="Pfam" id="PF00294">
    <property type="entry name" value="PfkB"/>
    <property type="match status" value="1"/>
</dbReference>
<dbReference type="InterPro" id="IPR029056">
    <property type="entry name" value="Ribokinase-like"/>
</dbReference>
<gene>
    <name evidence="2" type="ORF">S01H1_47722</name>
</gene>
<feature type="non-terminal residue" evidence="2">
    <location>
        <position position="154"/>
    </location>
</feature>
<dbReference type="AlphaFoldDB" id="X0VZN3"/>
<organism evidence="2">
    <name type="scientific">marine sediment metagenome</name>
    <dbReference type="NCBI Taxonomy" id="412755"/>
    <lineage>
        <taxon>unclassified sequences</taxon>
        <taxon>metagenomes</taxon>
        <taxon>ecological metagenomes</taxon>
    </lineage>
</organism>
<dbReference type="EMBL" id="BARS01030606">
    <property type="protein sequence ID" value="GAG23770.1"/>
    <property type="molecule type" value="Genomic_DNA"/>
</dbReference>
<sequence length="154" mass="16601">MTMDERQPTGLDVVGIGSMAVDRVHRTSRILGLDEKGMLQDVDERGPVVRAIGGVVLNHLGWAAVLGLRTGIFGRQGDDEDGRLLRAAMDGLGIEKNLILGDAPTTFAEIFVDAAAGRTIYMAPGATAETDAAHIRDYHSDFIRRARRVSTEVS</sequence>
<evidence type="ECO:0000259" key="1">
    <source>
        <dbReference type="Pfam" id="PF00294"/>
    </source>
</evidence>
<dbReference type="Gene3D" id="3.40.1190.20">
    <property type="match status" value="1"/>
</dbReference>
<proteinExistence type="predicted"/>
<evidence type="ECO:0000313" key="2">
    <source>
        <dbReference type="EMBL" id="GAG23770.1"/>
    </source>
</evidence>
<reference evidence="2" key="1">
    <citation type="journal article" date="2014" name="Front. Microbiol.">
        <title>High frequency of phylogenetically diverse reductive dehalogenase-homologous genes in deep subseafloor sedimentary metagenomes.</title>
        <authorList>
            <person name="Kawai M."/>
            <person name="Futagami T."/>
            <person name="Toyoda A."/>
            <person name="Takaki Y."/>
            <person name="Nishi S."/>
            <person name="Hori S."/>
            <person name="Arai W."/>
            <person name="Tsubouchi T."/>
            <person name="Morono Y."/>
            <person name="Uchiyama I."/>
            <person name="Ito T."/>
            <person name="Fujiyama A."/>
            <person name="Inagaki F."/>
            <person name="Takami H."/>
        </authorList>
    </citation>
    <scope>NUCLEOTIDE SEQUENCE</scope>
    <source>
        <strain evidence="2">Expedition CK06-06</strain>
    </source>
</reference>
<dbReference type="InterPro" id="IPR011611">
    <property type="entry name" value="PfkB_dom"/>
</dbReference>
<accession>X0VZN3</accession>
<dbReference type="SUPFAM" id="SSF53613">
    <property type="entry name" value="Ribokinase-like"/>
    <property type="match status" value="1"/>
</dbReference>
<feature type="domain" description="Carbohydrate kinase PfkB" evidence="1">
    <location>
        <begin position="13"/>
        <end position="140"/>
    </location>
</feature>